<proteinExistence type="predicted"/>
<reference evidence="2 3" key="1">
    <citation type="journal article" date="2023" name="bioRxiv">
        <title>High-quality genome assemblies of four members of thePodospora anserinaspecies complex.</title>
        <authorList>
            <person name="Ament-Velasquez S.L."/>
            <person name="Vogan A.A."/>
            <person name="Wallerman O."/>
            <person name="Hartmann F."/>
            <person name="Gautier V."/>
            <person name="Silar P."/>
            <person name="Giraud T."/>
            <person name="Johannesson H."/>
        </authorList>
    </citation>
    <scope>NUCLEOTIDE SEQUENCE [LARGE SCALE GENOMIC DNA]</scope>
    <source>
        <strain evidence="2 3">CBS 415.72m</strain>
    </source>
</reference>
<evidence type="ECO:0000313" key="2">
    <source>
        <dbReference type="EMBL" id="KAK4660874.1"/>
    </source>
</evidence>
<feature type="region of interest" description="Disordered" evidence="1">
    <location>
        <begin position="12"/>
        <end position="57"/>
    </location>
</feature>
<gene>
    <name evidence="2" type="ORF">QC762_0023460</name>
</gene>
<keyword evidence="3" id="KW-1185">Reference proteome</keyword>
<dbReference type="RefSeq" id="XP_062749844.1">
    <property type="nucleotide sequence ID" value="XM_062883118.1"/>
</dbReference>
<name>A0ABR0GYW4_9PEZI</name>
<protein>
    <submittedName>
        <fullName evidence="2">Uncharacterized protein</fullName>
    </submittedName>
</protein>
<sequence length="80" mass="8872">MVCKLPVCFLPKGEPVDEDSQLGESRSGRLRSTEVAQHPSLSPNASSRSGPDSHSMDRFLCHKTLHRVETDHGTTARLMR</sequence>
<dbReference type="Proteomes" id="UP001323405">
    <property type="component" value="Unassembled WGS sequence"/>
</dbReference>
<evidence type="ECO:0000256" key="1">
    <source>
        <dbReference type="SAM" id="MobiDB-lite"/>
    </source>
</evidence>
<comment type="caution">
    <text evidence="2">The sequence shown here is derived from an EMBL/GenBank/DDBJ whole genome shotgun (WGS) entry which is preliminary data.</text>
</comment>
<evidence type="ECO:0000313" key="3">
    <source>
        <dbReference type="Proteomes" id="UP001323405"/>
    </source>
</evidence>
<organism evidence="2 3">
    <name type="scientific">Podospora pseudocomata</name>
    <dbReference type="NCBI Taxonomy" id="2093779"/>
    <lineage>
        <taxon>Eukaryota</taxon>
        <taxon>Fungi</taxon>
        <taxon>Dikarya</taxon>
        <taxon>Ascomycota</taxon>
        <taxon>Pezizomycotina</taxon>
        <taxon>Sordariomycetes</taxon>
        <taxon>Sordariomycetidae</taxon>
        <taxon>Sordariales</taxon>
        <taxon>Podosporaceae</taxon>
        <taxon>Podospora</taxon>
    </lineage>
</organism>
<accession>A0ABR0GYW4</accession>
<dbReference type="GeneID" id="87902649"/>
<feature type="compositionally biased region" description="Polar residues" evidence="1">
    <location>
        <begin position="39"/>
        <end position="52"/>
    </location>
</feature>
<dbReference type="EMBL" id="JAFFHA010000001">
    <property type="protein sequence ID" value="KAK4660874.1"/>
    <property type="molecule type" value="Genomic_DNA"/>
</dbReference>